<evidence type="ECO:0000256" key="1">
    <source>
        <dbReference type="SAM" id="Phobius"/>
    </source>
</evidence>
<keyword evidence="1" id="KW-0812">Transmembrane</keyword>
<comment type="caution">
    <text evidence="2">The sequence shown here is derived from an EMBL/GenBank/DDBJ whole genome shotgun (WGS) entry which is preliminary data.</text>
</comment>
<keyword evidence="1" id="KW-0472">Membrane</keyword>
<dbReference type="EMBL" id="JAMKFB020000003">
    <property type="protein sequence ID" value="KAL0199050.1"/>
    <property type="molecule type" value="Genomic_DNA"/>
</dbReference>
<organism evidence="2 3">
    <name type="scientific">Cirrhinus mrigala</name>
    <name type="common">Mrigala</name>
    <dbReference type="NCBI Taxonomy" id="683832"/>
    <lineage>
        <taxon>Eukaryota</taxon>
        <taxon>Metazoa</taxon>
        <taxon>Chordata</taxon>
        <taxon>Craniata</taxon>
        <taxon>Vertebrata</taxon>
        <taxon>Euteleostomi</taxon>
        <taxon>Actinopterygii</taxon>
        <taxon>Neopterygii</taxon>
        <taxon>Teleostei</taxon>
        <taxon>Ostariophysi</taxon>
        <taxon>Cypriniformes</taxon>
        <taxon>Cyprinidae</taxon>
        <taxon>Labeoninae</taxon>
        <taxon>Labeonini</taxon>
        <taxon>Cirrhinus</taxon>
    </lineage>
</organism>
<accession>A0ABD0RKJ3</accession>
<dbReference type="AlphaFoldDB" id="A0ABD0RKJ3"/>
<protein>
    <submittedName>
        <fullName evidence="2">Uncharacterized protein</fullName>
    </submittedName>
</protein>
<sequence length="70" mass="7772">DNILSVLKHLVMSDELGNSTEYRHGNMVFFDVLGLTMMIYTVHVGTIINYTVAIAAVIYLFGKCMLTSSV</sequence>
<feature type="transmembrane region" description="Helical" evidence="1">
    <location>
        <begin position="37"/>
        <end position="61"/>
    </location>
</feature>
<keyword evidence="3" id="KW-1185">Reference proteome</keyword>
<keyword evidence="1" id="KW-1133">Transmembrane helix</keyword>
<gene>
    <name evidence="2" type="ORF">M9458_007590</name>
</gene>
<name>A0ABD0RKJ3_CIRMR</name>
<proteinExistence type="predicted"/>
<evidence type="ECO:0000313" key="3">
    <source>
        <dbReference type="Proteomes" id="UP001529510"/>
    </source>
</evidence>
<feature type="non-terminal residue" evidence="2">
    <location>
        <position position="1"/>
    </location>
</feature>
<dbReference type="Proteomes" id="UP001529510">
    <property type="component" value="Unassembled WGS sequence"/>
</dbReference>
<reference evidence="2 3" key="1">
    <citation type="submission" date="2024-05" db="EMBL/GenBank/DDBJ databases">
        <title>Genome sequencing and assembly of Indian major carp, Cirrhinus mrigala (Hamilton, 1822).</title>
        <authorList>
            <person name="Mohindra V."/>
            <person name="Chowdhury L.M."/>
            <person name="Lal K."/>
            <person name="Jena J.K."/>
        </authorList>
    </citation>
    <scope>NUCLEOTIDE SEQUENCE [LARGE SCALE GENOMIC DNA]</scope>
    <source>
        <strain evidence="2">CM1030</strain>
        <tissue evidence="2">Blood</tissue>
    </source>
</reference>
<feature type="non-terminal residue" evidence="2">
    <location>
        <position position="70"/>
    </location>
</feature>
<evidence type="ECO:0000313" key="2">
    <source>
        <dbReference type="EMBL" id="KAL0199050.1"/>
    </source>
</evidence>